<reference evidence="1" key="1">
    <citation type="submission" date="2019-08" db="EMBL/GenBank/DDBJ databases">
        <authorList>
            <person name="Kucharzyk K."/>
            <person name="Murdoch R.W."/>
            <person name="Higgins S."/>
            <person name="Loffler F."/>
        </authorList>
    </citation>
    <scope>NUCLEOTIDE SEQUENCE</scope>
</reference>
<name>A0A644ZWY0_9ZZZZ</name>
<dbReference type="EMBL" id="VSSQ01009595">
    <property type="protein sequence ID" value="MPM42084.1"/>
    <property type="molecule type" value="Genomic_DNA"/>
</dbReference>
<evidence type="ECO:0000313" key="1">
    <source>
        <dbReference type="EMBL" id="MPM42084.1"/>
    </source>
</evidence>
<organism evidence="1">
    <name type="scientific">bioreactor metagenome</name>
    <dbReference type="NCBI Taxonomy" id="1076179"/>
    <lineage>
        <taxon>unclassified sequences</taxon>
        <taxon>metagenomes</taxon>
        <taxon>ecological metagenomes</taxon>
    </lineage>
</organism>
<proteinExistence type="predicted"/>
<comment type="caution">
    <text evidence="1">The sequence shown here is derived from an EMBL/GenBank/DDBJ whole genome shotgun (WGS) entry which is preliminary data.</text>
</comment>
<protein>
    <recommendedName>
        <fullName evidence="2">HK97 gp10 family phage protein</fullName>
    </recommendedName>
</protein>
<gene>
    <name evidence="1" type="ORF">SDC9_88746</name>
</gene>
<accession>A0A644ZWY0</accession>
<sequence length="125" mass="13780">MIRVKCTGDFNNTMKFLERARKLSITDILNRYGQEGVKALSAATPKDTGDTASKWGYEITTGKNKHSITWTNDSINDGIPIVILIQYGHGTKNGGYVSGVDFINPAIQSVMNKIADSIWKEVTKV</sequence>
<dbReference type="AlphaFoldDB" id="A0A644ZWY0"/>
<evidence type="ECO:0008006" key="2">
    <source>
        <dbReference type="Google" id="ProtNLM"/>
    </source>
</evidence>